<dbReference type="AlphaFoldDB" id="A0A2R6NLV3"/>
<comment type="caution">
    <text evidence="1">The sequence shown here is derived from an EMBL/GenBank/DDBJ whole genome shotgun (WGS) entry which is preliminary data.</text>
</comment>
<gene>
    <name evidence="1" type="ORF">PHLCEN_2v10810</name>
</gene>
<organism evidence="1 2">
    <name type="scientific">Hermanssonia centrifuga</name>
    <dbReference type="NCBI Taxonomy" id="98765"/>
    <lineage>
        <taxon>Eukaryota</taxon>
        <taxon>Fungi</taxon>
        <taxon>Dikarya</taxon>
        <taxon>Basidiomycota</taxon>
        <taxon>Agaricomycotina</taxon>
        <taxon>Agaricomycetes</taxon>
        <taxon>Polyporales</taxon>
        <taxon>Meruliaceae</taxon>
        <taxon>Hermanssonia</taxon>
    </lineage>
</organism>
<keyword evidence="2" id="KW-1185">Reference proteome</keyword>
<evidence type="ECO:0000313" key="1">
    <source>
        <dbReference type="EMBL" id="PSR73345.1"/>
    </source>
</evidence>
<protein>
    <submittedName>
        <fullName evidence="1">Uncharacterized protein</fullName>
    </submittedName>
</protein>
<name>A0A2R6NLV3_9APHY</name>
<dbReference type="EMBL" id="MLYV02001082">
    <property type="protein sequence ID" value="PSR73345.1"/>
    <property type="molecule type" value="Genomic_DNA"/>
</dbReference>
<reference evidence="1 2" key="1">
    <citation type="submission" date="2018-02" db="EMBL/GenBank/DDBJ databases">
        <title>Genome sequence of the basidiomycete white-rot fungus Phlebia centrifuga.</title>
        <authorList>
            <person name="Granchi Z."/>
            <person name="Peng M."/>
            <person name="de Vries R.P."/>
            <person name="Hilden K."/>
            <person name="Makela M.R."/>
            <person name="Grigoriev I."/>
            <person name="Riley R."/>
        </authorList>
    </citation>
    <scope>NUCLEOTIDE SEQUENCE [LARGE SCALE GENOMIC DNA]</scope>
    <source>
        <strain evidence="1 2">FBCC195</strain>
    </source>
</reference>
<dbReference type="Proteomes" id="UP000186601">
    <property type="component" value="Unassembled WGS sequence"/>
</dbReference>
<accession>A0A2R6NLV3</accession>
<evidence type="ECO:0000313" key="2">
    <source>
        <dbReference type="Proteomes" id="UP000186601"/>
    </source>
</evidence>
<sequence length="68" mass="6936">MSGHMYPTTVKSSPLSENFCPEVLTKPVGAGVGALPAELDTLVGAELDEGGTTLVTGGALDAPGRHWK</sequence>
<proteinExistence type="predicted"/>